<dbReference type="InterPro" id="IPR004681">
    <property type="entry name" value="TRAP_DctM"/>
</dbReference>
<feature type="transmembrane region" description="Helical" evidence="7">
    <location>
        <begin position="220"/>
        <end position="244"/>
    </location>
</feature>
<feature type="transmembrane region" description="Helical" evidence="7">
    <location>
        <begin position="143"/>
        <end position="166"/>
    </location>
</feature>
<reference evidence="9" key="1">
    <citation type="submission" date="2019-03" db="EMBL/GenBank/DDBJ databases">
        <title>Afifella sp. nov., isolated from activated sludge.</title>
        <authorList>
            <person name="Li Q."/>
            <person name="Liu Y."/>
        </authorList>
    </citation>
    <scope>NUCLEOTIDE SEQUENCE</scope>
    <source>
        <strain evidence="9">L72</strain>
    </source>
</reference>
<keyword evidence="3 7" id="KW-0997">Cell inner membrane</keyword>
<comment type="function">
    <text evidence="7">Part of the tripartite ATP-independent periplasmic (TRAP) transport system.</text>
</comment>
<keyword evidence="7" id="KW-0813">Transport</keyword>
<dbReference type="OrthoDB" id="8043430at2"/>
<dbReference type="PANTHER" id="PTHR33362:SF5">
    <property type="entry name" value="C4-DICARBOXYLATE TRAP TRANSPORTER LARGE PERMEASE PROTEIN DCTM"/>
    <property type="match status" value="1"/>
</dbReference>
<comment type="subcellular location">
    <subcellularLocation>
        <location evidence="1 7">Cell inner membrane</location>
        <topology evidence="1 7">Multi-pass membrane protein</topology>
    </subcellularLocation>
</comment>
<feature type="transmembrane region" description="Helical" evidence="7">
    <location>
        <begin position="100"/>
        <end position="122"/>
    </location>
</feature>
<dbReference type="InterPro" id="IPR010656">
    <property type="entry name" value="DctM"/>
</dbReference>
<proteinExistence type="inferred from homology"/>
<organism evidence="9 10">
    <name type="scientific">Propylenella binzhouense</name>
    <dbReference type="NCBI Taxonomy" id="2555902"/>
    <lineage>
        <taxon>Bacteria</taxon>
        <taxon>Pseudomonadati</taxon>
        <taxon>Pseudomonadota</taxon>
        <taxon>Alphaproteobacteria</taxon>
        <taxon>Hyphomicrobiales</taxon>
        <taxon>Propylenellaceae</taxon>
        <taxon>Propylenella</taxon>
    </lineage>
</organism>
<gene>
    <name evidence="9" type="ORF">E4O86_00595</name>
</gene>
<comment type="similarity">
    <text evidence="7">Belongs to the TRAP transporter large permease family.</text>
</comment>
<dbReference type="AlphaFoldDB" id="A0A964T0Z6"/>
<feature type="transmembrane region" description="Helical" evidence="7">
    <location>
        <begin position="178"/>
        <end position="199"/>
    </location>
</feature>
<feature type="transmembrane region" description="Helical" evidence="7">
    <location>
        <begin position="285"/>
        <end position="304"/>
    </location>
</feature>
<keyword evidence="5 7" id="KW-1133">Transmembrane helix</keyword>
<name>A0A964T0Z6_9HYPH</name>
<sequence>MDMYAGSLAVFVLMFLFLGVGVWLFVGFLLLSVVGLMLVVGMDIPRIGAIMSQIMWRSASAWELSAIPLFILMGDIIFHTDMARRLFRGLAPWVNHIPGRLLHANIGGCTLFSAICGSSVATTATIAKITAGELRTRGYDQDLALGSLAGAGTFGLMIPPSINMIIYGVLAEVSIAKMFAAGVIPGLILASLYAGYIIVRCLINPSLAPASERAGWPERLASLIDLMPIALLILIVLGSIYLGIATPSESAAMGLAATLAMALVTRQLSLPMLVRALMSTARTSAMLLSLMAAASFMSAAMGYMHVPQDVSMAIGQLDLAPYMLILILGLFYVLLGCPLDGISMMVMSVPIVLPLVVNAGFDPIWFGVFLIVMAELGQVTPPVGFNLFVLQGMTGFSMARLSVAAFPFFLLMCAAGALFTVFPQLVTWLPNVLF</sequence>
<evidence type="ECO:0000313" key="10">
    <source>
        <dbReference type="Proteomes" id="UP000773614"/>
    </source>
</evidence>
<dbReference type="Proteomes" id="UP000773614">
    <property type="component" value="Unassembled WGS sequence"/>
</dbReference>
<feature type="transmembrane region" description="Helical" evidence="7">
    <location>
        <begin position="367"/>
        <end position="389"/>
    </location>
</feature>
<feature type="transmembrane region" description="Helical" evidence="7">
    <location>
        <begin position="12"/>
        <end position="40"/>
    </location>
</feature>
<dbReference type="NCBIfam" id="TIGR00786">
    <property type="entry name" value="dctM"/>
    <property type="match status" value="1"/>
</dbReference>
<keyword evidence="2" id="KW-1003">Cell membrane</keyword>
<protein>
    <recommendedName>
        <fullName evidence="7">TRAP transporter large permease protein</fullName>
    </recommendedName>
</protein>
<feature type="transmembrane region" description="Helical" evidence="7">
    <location>
        <begin position="342"/>
        <end position="361"/>
    </location>
</feature>
<comment type="subunit">
    <text evidence="7">The complex comprises the extracytoplasmic solute receptor protein and the two transmembrane proteins.</text>
</comment>
<evidence type="ECO:0000256" key="5">
    <source>
        <dbReference type="ARBA" id="ARBA00022989"/>
    </source>
</evidence>
<evidence type="ECO:0000256" key="6">
    <source>
        <dbReference type="ARBA" id="ARBA00023136"/>
    </source>
</evidence>
<evidence type="ECO:0000256" key="4">
    <source>
        <dbReference type="ARBA" id="ARBA00022692"/>
    </source>
</evidence>
<comment type="caution">
    <text evidence="9">The sequence shown here is derived from an EMBL/GenBank/DDBJ whole genome shotgun (WGS) entry which is preliminary data.</text>
</comment>
<evidence type="ECO:0000256" key="1">
    <source>
        <dbReference type="ARBA" id="ARBA00004429"/>
    </source>
</evidence>
<feature type="domain" description="TRAP C4-dicarboxylate transport system permease DctM subunit" evidence="8">
    <location>
        <begin position="11"/>
        <end position="425"/>
    </location>
</feature>
<dbReference type="GO" id="GO:0005886">
    <property type="term" value="C:plasma membrane"/>
    <property type="evidence" value="ECO:0007669"/>
    <property type="project" value="UniProtKB-SubCell"/>
</dbReference>
<feature type="transmembrane region" description="Helical" evidence="7">
    <location>
        <begin position="61"/>
        <end position="80"/>
    </location>
</feature>
<dbReference type="PIRSF" id="PIRSF006066">
    <property type="entry name" value="HI0050"/>
    <property type="match status" value="1"/>
</dbReference>
<feature type="transmembrane region" description="Helical" evidence="7">
    <location>
        <begin position="401"/>
        <end position="422"/>
    </location>
</feature>
<feature type="transmembrane region" description="Helical" evidence="7">
    <location>
        <begin position="250"/>
        <end position="273"/>
    </location>
</feature>
<keyword evidence="4 7" id="KW-0812">Transmembrane</keyword>
<keyword evidence="10" id="KW-1185">Reference proteome</keyword>
<evidence type="ECO:0000256" key="2">
    <source>
        <dbReference type="ARBA" id="ARBA00022475"/>
    </source>
</evidence>
<evidence type="ECO:0000313" key="9">
    <source>
        <dbReference type="EMBL" id="MYZ46224.1"/>
    </source>
</evidence>
<dbReference type="RefSeq" id="WP_161138569.1">
    <property type="nucleotide sequence ID" value="NZ_SPKJ01000001.1"/>
</dbReference>
<evidence type="ECO:0000256" key="7">
    <source>
        <dbReference type="RuleBase" id="RU369079"/>
    </source>
</evidence>
<accession>A0A964T0Z6</accession>
<evidence type="ECO:0000259" key="8">
    <source>
        <dbReference type="Pfam" id="PF06808"/>
    </source>
</evidence>
<keyword evidence="6 7" id="KW-0472">Membrane</keyword>
<dbReference type="EMBL" id="SPKJ01000001">
    <property type="protein sequence ID" value="MYZ46224.1"/>
    <property type="molecule type" value="Genomic_DNA"/>
</dbReference>
<feature type="transmembrane region" description="Helical" evidence="7">
    <location>
        <begin position="319"/>
        <end position="335"/>
    </location>
</feature>
<evidence type="ECO:0000256" key="3">
    <source>
        <dbReference type="ARBA" id="ARBA00022519"/>
    </source>
</evidence>
<dbReference type="GO" id="GO:0022857">
    <property type="term" value="F:transmembrane transporter activity"/>
    <property type="evidence" value="ECO:0007669"/>
    <property type="project" value="UniProtKB-UniRule"/>
</dbReference>
<dbReference type="PANTHER" id="PTHR33362">
    <property type="entry name" value="SIALIC ACID TRAP TRANSPORTER PERMEASE PROTEIN SIAT-RELATED"/>
    <property type="match status" value="1"/>
</dbReference>
<dbReference type="Pfam" id="PF06808">
    <property type="entry name" value="DctM"/>
    <property type="match status" value="1"/>
</dbReference>